<dbReference type="Proteomes" id="UP000662314">
    <property type="component" value="Unassembled WGS sequence"/>
</dbReference>
<keyword evidence="1" id="KW-0812">Transmembrane</keyword>
<evidence type="ECO:0000313" key="2">
    <source>
        <dbReference type="EMBL" id="MBH8572851.1"/>
    </source>
</evidence>
<protein>
    <submittedName>
        <fullName evidence="2">Uncharacterized protein</fullName>
    </submittedName>
</protein>
<sequence>MVTVVVVINILISLILLYVARRVWQLKQRLAFIADRLTAYERNTHAVLSNAPVNIYTSQRNLQNLRQGNQGLQVQIQQVRQIVSLLFLGRNVWGLSFGRRGYKFGKKTIAK</sequence>
<keyword evidence="1" id="KW-1133">Transmembrane helix</keyword>
<organism evidence="2 3">
    <name type="scientific">Dendronalium phyllosphericum CENA369</name>
    <dbReference type="NCBI Taxonomy" id="1725256"/>
    <lineage>
        <taxon>Bacteria</taxon>
        <taxon>Bacillati</taxon>
        <taxon>Cyanobacteriota</taxon>
        <taxon>Cyanophyceae</taxon>
        <taxon>Nostocales</taxon>
        <taxon>Nostocaceae</taxon>
        <taxon>Dendronalium</taxon>
        <taxon>Dendronalium phyllosphericum</taxon>
    </lineage>
</organism>
<evidence type="ECO:0000313" key="3">
    <source>
        <dbReference type="Proteomes" id="UP000662314"/>
    </source>
</evidence>
<dbReference type="RefSeq" id="WP_214431673.1">
    <property type="nucleotide sequence ID" value="NZ_CAWPUQ010000101.1"/>
</dbReference>
<keyword evidence="3" id="KW-1185">Reference proteome</keyword>
<evidence type="ECO:0000256" key="1">
    <source>
        <dbReference type="SAM" id="Phobius"/>
    </source>
</evidence>
<feature type="transmembrane region" description="Helical" evidence="1">
    <location>
        <begin position="6"/>
        <end position="24"/>
    </location>
</feature>
<reference evidence="2 3" key="1">
    <citation type="journal article" date="2021" name="Int. J. Syst. Evol. Microbiol.">
        <title>Amazonocrinis nigriterrae gen. nov., sp. nov., Atlanticothrix silvestris gen. nov., sp. nov. and Dendronalium phyllosphericum gen. nov., sp. nov., nostocacean cyanobacteria from Brazilian environments.</title>
        <authorList>
            <person name="Alvarenga D.O."/>
            <person name="Andreote A.P.D."/>
            <person name="Branco L.H.Z."/>
            <person name="Delbaje E."/>
            <person name="Cruz R.B."/>
            <person name="Varani A.M."/>
            <person name="Fiore M.F."/>
        </authorList>
    </citation>
    <scope>NUCLEOTIDE SEQUENCE [LARGE SCALE GENOMIC DNA]</scope>
    <source>
        <strain evidence="2 3">CENA369</strain>
    </source>
</reference>
<keyword evidence="1" id="KW-0472">Membrane</keyword>
<proteinExistence type="predicted"/>
<comment type="caution">
    <text evidence="2">The sequence shown here is derived from an EMBL/GenBank/DDBJ whole genome shotgun (WGS) entry which is preliminary data.</text>
</comment>
<name>A0A8J7HYX7_9NOST</name>
<gene>
    <name evidence="2" type="ORF">I8752_07430</name>
</gene>
<accession>A0A8J7HYX7</accession>
<dbReference type="EMBL" id="JAECZA010000019">
    <property type="protein sequence ID" value="MBH8572851.1"/>
    <property type="molecule type" value="Genomic_DNA"/>
</dbReference>
<dbReference type="AlphaFoldDB" id="A0A8J7HYX7"/>